<name>A0ACC2LNZ1_PERAE</name>
<evidence type="ECO:0000313" key="2">
    <source>
        <dbReference type="Proteomes" id="UP001234297"/>
    </source>
</evidence>
<accession>A0ACC2LNZ1</accession>
<reference evidence="1 2" key="1">
    <citation type="journal article" date="2022" name="Hortic Res">
        <title>A haplotype resolved chromosomal level avocado genome allows analysis of novel avocado genes.</title>
        <authorList>
            <person name="Nath O."/>
            <person name="Fletcher S.J."/>
            <person name="Hayward A."/>
            <person name="Shaw L.M."/>
            <person name="Masouleh A.K."/>
            <person name="Furtado A."/>
            <person name="Henry R.J."/>
            <person name="Mitter N."/>
        </authorList>
    </citation>
    <scope>NUCLEOTIDE SEQUENCE [LARGE SCALE GENOMIC DNA]</scope>
    <source>
        <strain evidence="2">cv. Hass</strain>
    </source>
</reference>
<organism evidence="1 2">
    <name type="scientific">Persea americana</name>
    <name type="common">Avocado</name>
    <dbReference type="NCBI Taxonomy" id="3435"/>
    <lineage>
        <taxon>Eukaryota</taxon>
        <taxon>Viridiplantae</taxon>
        <taxon>Streptophyta</taxon>
        <taxon>Embryophyta</taxon>
        <taxon>Tracheophyta</taxon>
        <taxon>Spermatophyta</taxon>
        <taxon>Magnoliopsida</taxon>
        <taxon>Magnoliidae</taxon>
        <taxon>Laurales</taxon>
        <taxon>Lauraceae</taxon>
        <taxon>Persea</taxon>
    </lineage>
</organism>
<comment type="caution">
    <text evidence="1">The sequence shown here is derived from an EMBL/GenBank/DDBJ whole genome shotgun (WGS) entry which is preliminary data.</text>
</comment>
<sequence>MNSDVLPQRNRKRDLFLETINTDSPPLYLKRNPLLFRHSFLHFDVISLSLSLSPFELDRIDFGDIIHAFLSKFSILNLITTQIRGDLFVEGRRNEL</sequence>
<dbReference type="EMBL" id="CM056811">
    <property type="protein sequence ID" value="KAJ8635154.1"/>
    <property type="molecule type" value="Genomic_DNA"/>
</dbReference>
<gene>
    <name evidence="1" type="ORF">MRB53_009421</name>
</gene>
<protein>
    <submittedName>
        <fullName evidence="1">Uncharacterized protein</fullName>
    </submittedName>
</protein>
<dbReference type="Proteomes" id="UP001234297">
    <property type="component" value="Chromosome 3"/>
</dbReference>
<keyword evidence="2" id="KW-1185">Reference proteome</keyword>
<proteinExistence type="predicted"/>
<evidence type="ECO:0000313" key="1">
    <source>
        <dbReference type="EMBL" id="KAJ8635154.1"/>
    </source>
</evidence>